<dbReference type="Proteomes" id="UP000288168">
    <property type="component" value="Unassembled WGS sequence"/>
</dbReference>
<evidence type="ECO:0000256" key="3">
    <source>
        <dbReference type="ARBA" id="ARBA00023163"/>
    </source>
</evidence>
<keyword evidence="7" id="KW-1185">Reference proteome</keyword>
<dbReference type="InterPro" id="IPR050675">
    <property type="entry name" value="OAF3"/>
</dbReference>
<protein>
    <recommendedName>
        <fullName evidence="5">Zn(2)-C6 fungal-type domain-containing protein</fullName>
    </recommendedName>
</protein>
<dbReference type="CDD" id="cd00067">
    <property type="entry name" value="GAL4"/>
    <property type="match status" value="1"/>
</dbReference>
<dbReference type="PROSITE" id="PS50048">
    <property type="entry name" value="ZN2_CY6_FUNGAL_2"/>
    <property type="match status" value="1"/>
</dbReference>
<keyword evidence="2" id="KW-0238">DNA-binding</keyword>
<dbReference type="SUPFAM" id="SSF57701">
    <property type="entry name" value="Zn2/Cys6 DNA-binding domain"/>
    <property type="match status" value="1"/>
</dbReference>
<organism evidence="6 7">
    <name type="scientific">Fusarium duplospermum</name>
    <dbReference type="NCBI Taxonomy" id="1325734"/>
    <lineage>
        <taxon>Eukaryota</taxon>
        <taxon>Fungi</taxon>
        <taxon>Dikarya</taxon>
        <taxon>Ascomycota</taxon>
        <taxon>Pezizomycotina</taxon>
        <taxon>Sordariomycetes</taxon>
        <taxon>Hypocreomycetidae</taxon>
        <taxon>Hypocreales</taxon>
        <taxon>Nectriaceae</taxon>
        <taxon>Fusarium</taxon>
        <taxon>Fusarium solani species complex</taxon>
    </lineage>
</organism>
<dbReference type="InterPro" id="IPR036864">
    <property type="entry name" value="Zn2-C6_fun-type_DNA-bd_sf"/>
</dbReference>
<dbReference type="GO" id="GO:0008270">
    <property type="term" value="F:zinc ion binding"/>
    <property type="evidence" value="ECO:0007669"/>
    <property type="project" value="InterPro"/>
</dbReference>
<comment type="caution">
    <text evidence="6">The sequence shown here is derived from an EMBL/GenBank/DDBJ whole genome shotgun (WGS) entry which is preliminary data.</text>
</comment>
<accession>A0A428PK53</accession>
<name>A0A428PK53_9HYPO</name>
<dbReference type="SMART" id="SM00066">
    <property type="entry name" value="GAL4"/>
    <property type="match status" value="1"/>
</dbReference>
<dbReference type="OrthoDB" id="3477330at2759"/>
<dbReference type="Pfam" id="PF00172">
    <property type="entry name" value="Zn_clus"/>
    <property type="match status" value="1"/>
</dbReference>
<evidence type="ECO:0000256" key="2">
    <source>
        <dbReference type="ARBA" id="ARBA00023125"/>
    </source>
</evidence>
<dbReference type="EMBL" id="NKCI01000123">
    <property type="protein sequence ID" value="RSL53414.1"/>
    <property type="molecule type" value="Genomic_DNA"/>
</dbReference>
<dbReference type="GO" id="GO:0000981">
    <property type="term" value="F:DNA-binding transcription factor activity, RNA polymerase II-specific"/>
    <property type="evidence" value="ECO:0007669"/>
    <property type="project" value="InterPro"/>
</dbReference>
<proteinExistence type="predicted"/>
<evidence type="ECO:0000256" key="4">
    <source>
        <dbReference type="ARBA" id="ARBA00023242"/>
    </source>
</evidence>
<dbReference type="STRING" id="1325734.A0A428PK53"/>
<keyword evidence="3" id="KW-0804">Transcription</keyword>
<keyword evidence="4" id="KW-0539">Nucleus</keyword>
<dbReference type="GO" id="GO:0003677">
    <property type="term" value="F:DNA binding"/>
    <property type="evidence" value="ECO:0007669"/>
    <property type="project" value="UniProtKB-KW"/>
</dbReference>
<evidence type="ECO:0000313" key="7">
    <source>
        <dbReference type="Proteomes" id="UP000288168"/>
    </source>
</evidence>
<dbReference type="AlphaFoldDB" id="A0A428PK53"/>
<gene>
    <name evidence="6" type="ORF">CEP54_010412</name>
</gene>
<dbReference type="PROSITE" id="PS00463">
    <property type="entry name" value="ZN2_CY6_FUNGAL_1"/>
    <property type="match status" value="1"/>
</dbReference>
<reference evidence="6 7" key="1">
    <citation type="submission" date="2017-06" db="EMBL/GenBank/DDBJ databases">
        <title>Comparative genomic analysis of Ambrosia Fusariam Clade fungi.</title>
        <authorList>
            <person name="Stajich J.E."/>
            <person name="Carrillo J."/>
            <person name="Kijimoto T."/>
            <person name="Eskalen A."/>
            <person name="O'Donnell K."/>
            <person name="Kasson M."/>
        </authorList>
    </citation>
    <scope>NUCLEOTIDE SEQUENCE [LARGE SCALE GENOMIC DNA]</scope>
    <source>
        <strain evidence="6 7">NRRL62584</strain>
    </source>
</reference>
<dbReference type="Gene3D" id="4.10.240.10">
    <property type="entry name" value="Zn(2)-C6 fungal-type DNA-binding domain"/>
    <property type="match status" value="1"/>
</dbReference>
<dbReference type="PANTHER" id="PTHR31069">
    <property type="entry name" value="OLEATE-ACTIVATED TRANSCRIPTION FACTOR 1-RELATED"/>
    <property type="match status" value="1"/>
</dbReference>
<dbReference type="InterPro" id="IPR001138">
    <property type="entry name" value="Zn2Cys6_DnaBD"/>
</dbReference>
<keyword evidence="1" id="KW-0805">Transcription regulation</keyword>
<feature type="domain" description="Zn(2)-C6 fungal-type" evidence="5">
    <location>
        <begin position="9"/>
        <end position="37"/>
    </location>
</feature>
<evidence type="ECO:0000259" key="5">
    <source>
        <dbReference type="PROSITE" id="PS50048"/>
    </source>
</evidence>
<evidence type="ECO:0000313" key="6">
    <source>
        <dbReference type="EMBL" id="RSL53414.1"/>
    </source>
</evidence>
<evidence type="ECO:0000256" key="1">
    <source>
        <dbReference type="ARBA" id="ARBA00023015"/>
    </source>
</evidence>
<sequence length="214" mass="23727">MPPRKTFTGCWTCRPRRLKCDETKPECIQCQLKGISCGGYHTRLQWMRPASIYGHLENDTPSEPQDMHRRRLLPASRMKSLGIEAALSDIDKAAARSTSKSCGPFSVLAIESSSSAPESLPLACEEPEASLEHTEEDMQVPSLVDSTSTMVGVLQDQDYVEDMEADDAFTSPDTYHSPTVHSPAGDPSAEVFLKAEVRHLLRNYVENVLPIFSQ</sequence>
<dbReference type="PANTHER" id="PTHR31069:SF32">
    <property type="entry name" value="ARGININE METABOLISM REGULATION PROTEIN II"/>
    <property type="match status" value="1"/>
</dbReference>